<keyword evidence="4" id="KW-1185">Reference proteome</keyword>
<dbReference type="EMBL" id="CP022579">
    <property type="protein sequence ID" value="QEL66359.1"/>
    <property type="molecule type" value="Genomic_DNA"/>
</dbReference>
<dbReference type="NCBIfam" id="TIGR02201">
    <property type="entry name" value="heptsyl_trn_III"/>
    <property type="match status" value="1"/>
</dbReference>
<evidence type="ECO:0000256" key="1">
    <source>
        <dbReference type="ARBA" id="ARBA00022676"/>
    </source>
</evidence>
<dbReference type="AlphaFoldDB" id="A0A5C1ECL5"/>
<evidence type="ECO:0000256" key="2">
    <source>
        <dbReference type="ARBA" id="ARBA00022679"/>
    </source>
</evidence>
<dbReference type="SUPFAM" id="SSF53756">
    <property type="entry name" value="UDP-Glycosyltransferase/glycogen phosphorylase"/>
    <property type="match status" value="1"/>
</dbReference>
<dbReference type="PANTHER" id="PTHR30160:SF1">
    <property type="entry name" value="LIPOPOLYSACCHARIDE 1,2-N-ACETYLGLUCOSAMINETRANSFERASE-RELATED"/>
    <property type="match status" value="1"/>
</dbReference>
<dbReference type="InterPro" id="IPR051199">
    <property type="entry name" value="LPS_LOS_Heptosyltrfase"/>
</dbReference>
<organism evidence="3 4">
    <name type="scientific">Oryzomicrobium terrae</name>
    <dbReference type="NCBI Taxonomy" id="1735038"/>
    <lineage>
        <taxon>Bacteria</taxon>
        <taxon>Pseudomonadati</taxon>
        <taxon>Pseudomonadota</taxon>
        <taxon>Betaproteobacteria</taxon>
        <taxon>Rhodocyclales</taxon>
        <taxon>Rhodocyclaceae</taxon>
        <taxon>Oryzomicrobium</taxon>
    </lineage>
</organism>
<proteinExistence type="predicted"/>
<dbReference type="PANTHER" id="PTHR30160">
    <property type="entry name" value="TETRAACYLDISACCHARIDE 4'-KINASE-RELATED"/>
    <property type="match status" value="1"/>
</dbReference>
<dbReference type="Gene3D" id="3.40.50.2000">
    <property type="entry name" value="Glycogen Phosphorylase B"/>
    <property type="match status" value="2"/>
</dbReference>
<dbReference type="GO" id="GO:0008713">
    <property type="term" value="F:ADP-heptose-lipopolysaccharide heptosyltransferase activity"/>
    <property type="evidence" value="ECO:0007669"/>
    <property type="project" value="TreeGrafter"/>
</dbReference>
<dbReference type="InterPro" id="IPR002201">
    <property type="entry name" value="Glyco_trans_9"/>
</dbReference>
<evidence type="ECO:0000313" key="3">
    <source>
        <dbReference type="EMBL" id="QEL66359.1"/>
    </source>
</evidence>
<keyword evidence="2 3" id="KW-0808">Transferase</keyword>
<reference evidence="3 4" key="1">
    <citation type="submission" date="2017-07" db="EMBL/GenBank/DDBJ databases">
        <title>Complete genome sequence of Oryzomicrobium terrae TPP412.</title>
        <authorList>
            <person name="Chiu L.-W."/>
            <person name="Lo K.-J."/>
            <person name="Tsai Y.-M."/>
            <person name="Lin S.-S."/>
            <person name="Kuo C.-H."/>
            <person name="Liu C.-T."/>
        </authorList>
    </citation>
    <scope>NUCLEOTIDE SEQUENCE [LARGE SCALE GENOMIC DNA]</scope>
    <source>
        <strain evidence="3 4">TPP412</strain>
    </source>
</reference>
<dbReference type="InterPro" id="IPR011916">
    <property type="entry name" value="LipoPS_heptosylTferase-III"/>
</dbReference>
<dbReference type="CDD" id="cd03789">
    <property type="entry name" value="GT9_LPS_heptosyltransferase"/>
    <property type="match status" value="1"/>
</dbReference>
<keyword evidence="1" id="KW-0328">Glycosyltransferase</keyword>
<dbReference type="KEGG" id="otr:OTERR_28830"/>
<dbReference type="GO" id="GO:0005829">
    <property type="term" value="C:cytosol"/>
    <property type="evidence" value="ECO:0007669"/>
    <property type="project" value="TreeGrafter"/>
</dbReference>
<dbReference type="RefSeq" id="WP_149426226.1">
    <property type="nucleotide sequence ID" value="NZ_CP022579.1"/>
</dbReference>
<accession>A0A5C1ECL5</accession>
<dbReference type="Proteomes" id="UP000323671">
    <property type="component" value="Chromosome"/>
</dbReference>
<dbReference type="GO" id="GO:0009244">
    <property type="term" value="P:lipopolysaccharide core region biosynthetic process"/>
    <property type="evidence" value="ECO:0007669"/>
    <property type="project" value="TreeGrafter"/>
</dbReference>
<evidence type="ECO:0000313" key="4">
    <source>
        <dbReference type="Proteomes" id="UP000323671"/>
    </source>
</evidence>
<name>A0A5C1ECL5_9RHOO</name>
<dbReference type="Pfam" id="PF01075">
    <property type="entry name" value="Glyco_transf_9"/>
    <property type="match status" value="1"/>
</dbReference>
<gene>
    <name evidence="3" type="primary">waaQ</name>
    <name evidence="3" type="ORF">OTERR_28830</name>
</gene>
<sequence length="389" mass="41040">MTAPLTFLPAAAPVVPDPVPLADLKRVLVIKLRHHGDVLLSAPVFSVLKAAAPHAEIDALVYADTREMLTGHPAISAVHCIDRNWKKRGPLGQLQAEWGLLRTLRGRRYDLVLHLTEHRRGAWITRLSGARYGVAPRVKGRDGSWAKAFTHFVAKPGNALRHTVERNLDFLRRIGIYPAPEARGVALVPGAVAEAKVEALLAGHGLAPGAFIHLHPASRWMFKGWTTQAWIALATQLVNRGQHLVFSGAPGAAEEGLVAAIIAALPAAPGKAVSLAGQLSLKELAALTARARAFVGVDSAPMHIAAAMGTPAVALFGPSGDKEWGPWPISGAGQTVSHRVVASTRHPCRPCGIDGCGGGKVSDCLVALTPEAVFAALDGVLAEAEGRWA</sequence>
<protein>
    <submittedName>
        <fullName evidence="3">Heptosyltransferase III</fullName>
    </submittedName>
</protein>